<dbReference type="Proteomes" id="UP001281761">
    <property type="component" value="Unassembled WGS sequence"/>
</dbReference>
<reference evidence="1 2" key="1">
    <citation type="journal article" date="2022" name="bioRxiv">
        <title>Genomics of Preaxostyla Flagellates Illuminates Evolutionary Transitions and the Path Towards Mitochondrial Loss.</title>
        <authorList>
            <person name="Novak L.V.F."/>
            <person name="Treitli S.C."/>
            <person name="Pyrih J."/>
            <person name="Halakuc P."/>
            <person name="Pipaliya S.V."/>
            <person name="Vacek V."/>
            <person name="Brzon O."/>
            <person name="Soukal P."/>
            <person name="Eme L."/>
            <person name="Dacks J.B."/>
            <person name="Karnkowska A."/>
            <person name="Elias M."/>
            <person name="Hampl V."/>
        </authorList>
    </citation>
    <scope>NUCLEOTIDE SEQUENCE [LARGE SCALE GENOMIC DNA]</scope>
    <source>
        <strain evidence="1">NAU3</strain>
        <tissue evidence="1">Gut</tissue>
    </source>
</reference>
<evidence type="ECO:0000313" key="1">
    <source>
        <dbReference type="EMBL" id="KAK2944406.1"/>
    </source>
</evidence>
<gene>
    <name evidence="1" type="ORF">BLNAU_20661</name>
</gene>
<comment type="caution">
    <text evidence="1">The sequence shown here is derived from an EMBL/GenBank/DDBJ whole genome shotgun (WGS) entry which is preliminary data.</text>
</comment>
<protein>
    <submittedName>
        <fullName evidence="1">Uncharacterized protein</fullName>
    </submittedName>
</protein>
<proteinExistence type="predicted"/>
<sequence length="356" mass="39290">MSTTALISLVVPLLSTTILPNYRIIKSILHYFVWNFTTALFTTHGIADVKSLHSSSIALKNGFLNCSKRQHNIKLHEPNHLVSIEDTTHCVNTSSVVFLALFCGASFWTLIASYKVTKHRRKSDAVGPSTLPSSSSSIGGARNQIRSLSSTTLNSPKYATLNSSQSLFSVFCAVSVDWLVGFSPCFSNAVAASSPIHSLVLIPLRVRIFPSLEQTRAKVVVCLLPTYINSTTIDRELVDLITALPTPGGFVVAWEIKKLSLTPIVPQCLPLCPAQRQTCLRNTCLSQSTRCSQTGMFGMPILQQQLKTCLQRQLLLRIVLWLLKKVNEELLTNWYLLDSKKGASVIKRSVVCEGRL</sequence>
<dbReference type="EMBL" id="JARBJD010000300">
    <property type="protein sequence ID" value="KAK2944406.1"/>
    <property type="molecule type" value="Genomic_DNA"/>
</dbReference>
<evidence type="ECO:0000313" key="2">
    <source>
        <dbReference type="Proteomes" id="UP001281761"/>
    </source>
</evidence>
<organism evidence="1 2">
    <name type="scientific">Blattamonas nauphoetae</name>
    <dbReference type="NCBI Taxonomy" id="2049346"/>
    <lineage>
        <taxon>Eukaryota</taxon>
        <taxon>Metamonada</taxon>
        <taxon>Preaxostyla</taxon>
        <taxon>Oxymonadida</taxon>
        <taxon>Blattamonas</taxon>
    </lineage>
</organism>
<keyword evidence="2" id="KW-1185">Reference proteome</keyword>
<name>A0ABQ9WY11_9EUKA</name>
<accession>A0ABQ9WY11</accession>